<gene>
    <name evidence="8" type="ORF">H8S76_02445</name>
</gene>
<evidence type="ECO:0000259" key="7">
    <source>
        <dbReference type="Pfam" id="PF10502"/>
    </source>
</evidence>
<keyword evidence="9" id="KW-1185">Reference proteome</keyword>
<evidence type="ECO:0000256" key="3">
    <source>
        <dbReference type="ARBA" id="ARBA00022989"/>
    </source>
</evidence>
<comment type="subcellular location">
    <subcellularLocation>
        <location evidence="1">Membrane</location>
    </subcellularLocation>
</comment>
<evidence type="ECO:0000256" key="5">
    <source>
        <dbReference type="NCBIfam" id="TIGR02228"/>
    </source>
</evidence>
<evidence type="ECO:0000256" key="1">
    <source>
        <dbReference type="ARBA" id="ARBA00004370"/>
    </source>
</evidence>
<dbReference type="SUPFAM" id="SSF51306">
    <property type="entry name" value="LexA/Signal peptidase"/>
    <property type="match status" value="1"/>
</dbReference>
<protein>
    <recommendedName>
        <fullName evidence="5">Signal peptidase I</fullName>
        <ecNumber evidence="5">3.4.21.89</ecNumber>
    </recommendedName>
</protein>
<keyword evidence="2 6" id="KW-0812">Transmembrane</keyword>
<dbReference type="InterPro" id="IPR001733">
    <property type="entry name" value="Peptidase_S26B"/>
</dbReference>
<dbReference type="NCBIfam" id="TIGR02228">
    <property type="entry name" value="sigpep_I_arch"/>
    <property type="match status" value="1"/>
</dbReference>
<dbReference type="Proteomes" id="UP000654573">
    <property type="component" value="Unassembled WGS sequence"/>
</dbReference>
<dbReference type="PRINTS" id="PR00728">
    <property type="entry name" value="SIGNALPTASE"/>
</dbReference>
<comment type="caution">
    <text evidence="8">The sequence shown here is derived from an EMBL/GenBank/DDBJ whole genome shotgun (WGS) entry which is preliminary data.</text>
</comment>
<proteinExistence type="predicted"/>
<name>A0ABR7F7A4_9FIRM</name>
<dbReference type="InterPro" id="IPR019533">
    <property type="entry name" value="Peptidase_S26"/>
</dbReference>
<feature type="transmembrane region" description="Helical" evidence="6">
    <location>
        <begin position="138"/>
        <end position="157"/>
    </location>
</feature>
<dbReference type="CDD" id="cd06462">
    <property type="entry name" value="Peptidase_S24_S26"/>
    <property type="match status" value="1"/>
</dbReference>
<evidence type="ECO:0000313" key="8">
    <source>
        <dbReference type="EMBL" id="MBC5671092.1"/>
    </source>
</evidence>
<evidence type="ECO:0000256" key="4">
    <source>
        <dbReference type="ARBA" id="ARBA00023136"/>
    </source>
</evidence>
<evidence type="ECO:0000256" key="2">
    <source>
        <dbReference type="ARBA" id="ARBA00022692"/>
    </source>
</evidence>
<dbReference type="PANTHER" id="PTHR10806:SF6">
    <property type="entry name" value="SIGNAL PEPTIDASE COMPLEX CATALYTIC SUBUNIT SEC11"/>
    <property type="match status" value="1"/>
</dbReference>
<reference evidence="8 9" key="1">
    <citation type="submission" date="2020-08" db="EMBL/GenBank/DDBJ databases">
        <title>Genome public.</title>
        <authorList>
            <person name="Liu C."/>
            <person name="Sun Q."/>
        </authorList>
    </citation>
    <scope>NUCLEOTIDE SEQUENCE [LARGE SCALE GENOMIC DNA]</scope>
    <source>
        <strain evidence="8 9">NSJ-34</strain>
    </source>
</reference>
<dbReference type="EMBL" id="JACOOU010000001">
    <property type="protein sequence ID" value="MBC5671092.1"/>
    <property type="molecule type" value="Genomic_DNA"/>
</dbReference>
<organism evidence="8 9">
    <name type="scientific">Blautia celeris</name>
    <dbReference type="NCBI Taxonomy" id="2763026"/>
    <lineage>
        <taxon>Bacteria</taxon>
        <taxon>Bacillati</taxon>
        <taxon>Bacillota</taxon>
        <taxon>Clostridia</taxon>
        <taxon>Lachnospirales</taxon>
        <taxon>Lachnospiraceae</taxon>
        <taxon>Blautia</taxon>
    </lineage>
</organism>
<evidence type="ECO:0000313" key="9">
    <source>
        <dbReference type="Proteomes" id="UP000654573"/>
    </source>
</evidence>
<keyword evidence="3 6" id="KW-1133">Transmembrane helix</keyword>
<dbReference type="EC" id="3.4.21.89" evidence="5"/>
<sequence length="167" mass="18157">MNALRVAGKSLEHLTAGLLVLAVLLFWMPRLFQITPYTVLSGSMEPVIRTGSLCYIDRAAVFDEVEDGDIIAFARMDGSCVLHRAIRTEAGKLRTKGDANGAEDLAAVSRGNFLGKEVCSIPYLGYVTVFLQKKEGKAAAMMAAAVFFLAGLFGQVCRKEGKEYEKT</sequence>
<feature type="domain" description="Peptidase S26" evidence="7">
    <location>
        <begin position="18"/>
        <end position="75"/>
    </location>
</feature>
<keyword evidence="8" id="KW-0378">Hydrolase</keyword>
<dbReference type="RefSeq" id="WP_103731923.1">
    <property type="nucleotide sequence ID" value="NZ_JACOOU010000001.1"/>
</dbReference>
<evidence type="ECO:0000256" key="6">
    <source>
        <dbReference type="SAM" id="Phobius"/>
    </source>
</evidence>
<dbReference type="InterPro" id="IPR036286">
    <property type="entry name" value="LexA/Signal_pep-like_sf"/>
</dbReference>
<dbReference type="GO" id="GO:0009003">
    <property type="term" value="F:signal peptidase activity"/>
    <property type="evidence" value="ECO:0007669"/>
    <property type="project" value="UniProtKB-EC"/>
</dbReference>
<feature type="transmembrane region" description="Helical" evidence="6">
    <location>
        <begin position="12"/>
        <end position="32"/>
    </location>
</feature>
<accession>A0ABR7F7A4</accession>
<dbReference type="Pfam" id="PF10502">
    <property type="entry name" value="Peptidase_S26"/>
    <property type="match status" value="1"/>
</dbReference>
<keyword evidence="4 6" id="KW-0472">Membrane</keyword>
<dbReference type="PANTHER" id="PTHR10806">
    <property type="entry name" value="SIGNAL PEPTIDASE COMPLEX CATALYTIC SUBUNIT SEC11"/>
    <property type="match status" value="1"/>
</dbReference>